<dbReference type="GO" id="GO:0003677">
    <property type="term" value="F:DNA binding"/>
    <property type="evidence" value="ECO:0007669"/>
    <property type="project" value="InterPro"/>
</dbReference>
<dbReference type="InterPro" id="IPR046947">
    <property type="entry name" value="LytR-like"/>
</dbReference>
<reference evidence="3" key="1">
    <citation type="submission" date="2009-01" db="EMBL/GenBank/DDBJ databases">
        <title>Complete sequence of chromosome 1 of Burkholderia sp. 383.</title>
        <authorList>
            <consortium name="US DOE Joint Genome Institute"/>
            <person name="Copeland A."/>
            <person name="Lucas S."/>
            <person name="Lapidus A."/>
            <person name="Barry K."/>
            <person name="Detter J.C."/>
            <person name="Glavina T."/>
            <person name="Hammon N."/>
            <person name="Israni S."/>
            <person name="Pitluck S."/>
            <person name="Chain P."/>
            <person name="Malfatti S."/>
            <person name="Shin M."/>
            <person name="Vergez L."/>
            <person name="Schmutz J."/>
            <person name="Larimer F."/>
            <person name="Land M."/>
            <person name="Kyrpides N."/>
            <person name="Lykidis A."/>
            <person name="Richardson P."/>
        </authorList>
    </citation>
    <scope>NUCLEOTIDE SEQUENCE</scope>
    <source>
        <strain evidence="3">383</strain>
    </source>
</reference>
<dbReference type="PANTHER" id="PTHR37299:SF1">
    <property type="entry name" value="STAGE 0 SPORULATION PROTEIN A HOMOLOG"/>
    <property type="match status" value="1"/>
</dbReference>
<evidence type="ECO:0000259" key="2">
    <source>
        <dbReference type="PROSITE" id="PS50930"/>
    </source>
</evidence>
<dbReference type="PANTHER" id="PTHR37299">
    <property type="entry name" value="TRANSCRIPTIONAL REGULATOR-RELATED"/>
    <property type="match status" value="1"/>
</dbReference>
<feature type="compositionally biased region" description="Basic and acidic residues" evidence="1">
    <location>
        <begin position="66"/>
        <end position="88"/>
    </location>
</feature>
<dbReference type="AlphaFoldDB" id="Q39K68"/>
<evidence type="ECO:0000256" key="1">
    <source>
        <dbReference type="SAM" id="MobiDB-lite"/>
    </source>
</evidence>
<dbReference type="EMBL" id="CP000151">
    <property type="protein sequence ID" value="ABB07148.1"/>
    <property type="molecule type" value="Genomic_DNA"/>
</dbReference>
<dbReference type="PROSITE" id="PS50930">
    <property type="entry name" value="HTH_LYTTR"/>
    <property type="match status" value="1"/>
</dbReference>
<dbReference type="KEGG" id="bur:Bcep18194_A3546"/>
<accession>Q39K68</accession>
<dbReference type="InterPro" id="IPR007492">
    <property type="entry name" value="LytTR_DNA-bd_dom"/>
</dbReference>
<feature type="domain" description="HTH LytTR-type" evidence="2">
    <location>
        <begin position="116"/>
        <end position="218"/>
    </location>
</feature>
<dbReference type="HOGENOM" id="CLU_1264952_0_0_4"/>
<protein>
    <submittedName>
        <fullName evidence="3">Transcriptional regulator, LytR/AlgR family</fullName>
    </submittedName>
</protein>
<evidence type="ECO:0000313" key="3">
    <source>
        <dbReference type="EMBL" id="ABB07148.1"/>
    </source>
</evidence>
<feature type="compositionally biased region" description="Basic and acidic residues" evidence="1">
    <location>
        <begin position="32"/>
        <end position="57"/>
    </location>
</feature>
<name>Q39K68_BURL3</name>
<gene>
    <name evidence="3" type="ordered locus">Bcep18194_A3546</name>
</gene>
<dbReference type="Proteomes" id="UP000002705">
    <property type="component" value="Chromosome 1"/>
</dbReference>
<dbReference type="Gene3D" id="2.40.50.1020">
    <property type="entry name" value="LytTr DNA-binding domain"/>
    <property type="match status" value="1"/>
</dbReference>
<dbReference type="PATRIC" id="fig|482957.22.peg.392"/>
<evidence type="ECO:0000313" key="4">
    <source>
        <dbReference type="Proteomes" id="UP000002705"/>
    </source>
</evidence>
<dbReference type="Pfam" id="PF04397">
    <property type="entry name" value="LytTR"/>
    <property type="match status" value="1"/>
</dbReference>
<sequence length="218" mass="25060">MPARGPFPCPSSRIDRIRETPMLRSVRMAHAAHDHVRRAPERHPDEHAPYRERQHHEAARRRPRRVQGDRVMDAGFGDERRHQRDEQARVAGQAHAWADALAQAAQARDAAPNRWLTAGVKDATRLISVDDVLYFQASEKYTEVVAAGQRLVIRTPLKELMQRLDPERLAQVHRGVIVAYAAIDRVERDLLGRLRIRVRGQREMLPVSRAYAGLFRQM</sequence>
<keyword evidence="4" id="KW-1185">Reference proteome</keyword>
<proteinExistence type="predicted"/>
<dbReference type="GO" id="GO:0000156">
    <property type="term" value="F:phosphorelay response regulator activity"/>
    <property type="evidence" value="ECO:0007669"/>
    <property type="project" value="InterPro"/>
</dbReference>
<organism evidence="3 4">
    <name type="scientific">Burkholderia lata (strain ATCC 17760 / DSM 23089 / LMG 22485 / NCIMB 9086 / R18194 / 383)</name>
    <dbReference type="NCBI Taxonomy" id="482957"/>
    <lineage>
        <taxon>Bacteria</taxon>
        <taxon>Pseudomonadati</taxon>
        <taxon>Pseudomonadota</taxon>
        <taxon>Betaproteobacteria</taxon>
        <taxon>Burkholderiales</taxon>
        <taxon>Burkholderiaceae</taxon>
        <taxon>Burkholderia</taxon>
        <taxon>Burkholderia cepacia complex</taxon>
    </lineage>
</organism>
<dbReference type="SMART" id="SM00850">
    <property type="entry name" value="LytTR"/>
    <property type="match status" value="1"/>
</dbReference>
<feature type="region of interest" description="Disordered" evidence="1">
    <location>
        <begin position="32"/>
        <end position="90"/>
    </location>
</feature>